<dbReference type="EMBL" id="ASHM01037844">
    <property type="protein sequence ID" value="PNX80384.1"/>
    <property type="molecule type" value="Genomic_DNA"/>
</dbReference>
<evidence type="ECO:0000313" key="1">
    <source>
        <dbReference type="EMBL" id="PNX80384.1"/>
    </source>
</evidence>
<sequence>MRTRHWIMNEIHEIGFICAESDFGNETLMGGVPIAGVAPLSCGNGGGARMDGCVVTDGGPLTDGGLTPKKGRRDCVFVTSEGNE</sequence>
<dbReference type="Proteomes" id="UP000236291">
    <property type="component" value="Unassembled WGS sequence"/>
</dbReference>
<organism evidence="1 2">
    <name type="scientific">Trifolium pratense</name>
    <name type="common">Red clover</name>
    <dbReference type="NCBI Taxonomy" id="57577"/>
    <lineage>
        <taxon>Eukaryota</taxon>
        <taxon>Viridiplantae</taxon>
        <taxon>Streptophyta</taxon>
        <taxon>Embryophyta</taxon>
        <taxon>Tracheophyta</taxon>
        <taxon>Spermatophyta</taxon>
        <taxon>Magnoliopsida</taxon>
        <taxon>eudicotyledons</taxon>
        <taxon>Gunneridae</taxon>
        <taxon>Pentapetalae</taxon>
        <taxon>rosids</taxon>
        <taxon>fabids</taxon>
        <taxon>Fabales</taxon>
        <taxon>Fabaceae</taxon>
        <taxon>Papilionoideae</taxon>
        <taxon>50 kb inversion clade</taxon>
        <taxon>NPAAA clade</taxon>
        <taxon>Hologalegina</taxon>
        <taxon>IRL clade</taxon>
        <taxon>Trifolieae</taxon>
        <taxon>Trifolium</taxon>
    </lineage>
</organism>
<comment type="caution">
    <text evidence="1">The sequence shown here is derived from an EMBL/GenBank/DDBJ whole genome shotgun (WGS) entry which is preliminary data.</text>
</comment>
<gene>
    <name evidence="1" type="ORF">L195_g036383</name>
</gene>
<evidence type="ECO:0000313" key="2">
    <source>
        <dbReference type="Proteomes" id="UP000236291"/>
    </source>
</evidence>
<accession>A0A2K3LPC5</accession>
<name>A0A2K3LPC5_TRIPR</name>
<protein>
    <submittedName>
        <fullName evidence="1">Uncharacterized protein</fullName>
    </submittedName>
</protein>
<dbReference type="AlphaFoldDB" id="A0A2K3LPC5"/>
<reference evidence="1 2" key="2">
    <citation type="journal article" date="2017" name="Front. Plant Sci.">
        <title>Gene Classification and Mining of Molecular Markers Useful in Red Clover (Trifolium pratense) Breeding.</title>
        <authorList>
            <person name="Istvanek J."/>
            <person name="Dluhosova J."/>
            <person name="Dluhos P."/>
            <person name="Patkova L."/>
            <person name="Nedelnik J."/>
            <person name="Repkova J."/>
        </authorList>
    </citation>
    <scope>NUCLEOTIDE SEQUENCE [LARGE SCALE GENOMIC DNA]</scope>
    <source>
        <strain evidence="2">cv. Tatra</strain>
        <tissue evidence="1">Young leaves</tissue>
    </source>
</reference>
<proteinExistence type="predicted"/>
<feature type="non-terminal residue" evidence="1">
    <location>
        <position position="84"/>
    </location>
</feature>
<reference evidence="1 2" key="1">
    <citation type="journal article" date="2014" name="Am. J. Bot.">
        <title>Genome assembly and annotation for red clover (Trifolium pratense; Fabaceae).</title>
        <authorList>
            <person name="Istvanek J."/>
            <person name="Jaros M."/>
            <person name="Krenek A."/>
            <person name="Repkova J."/>
        </authorList>
    </citation>
    <scope>NUCLEOTIDE SEQUENCE [LARGE SCALE GENOMIC DNA]</scope>
    <source>
        <strain evidence="2">cv. Tatra</strain>
        <tissue evidence="1">Young leaves</tissue>
    </source>
</reference>